<comment type="caution">
    <text evidence="2">The sequence shown here is derived from an EMBL/GenBank/DDBJ whole genome shotgun (WGS) entry which is preliminary data.</text>
</comment>
<name>A0A7W7PIQ2_STRNE</name>
<protein>
    <recommendedName>
        <fullName evidence="1">DUF5753 domain-containing protein</fullName>
    </recommendedName>
</protein>
<dbReference type="InterPro" id="IPR043917">
    <property type="entry name" value="DUF5753"/>
</dbReference>
<dbReference type="Pfam" id="PF19054">
    <property type="entry name" value="DUF5753"/>
    <property type="match status" value="1"/>
</dbReference>
<keyword evidence="3" id="KW-1185">Reference proteome</keyword>
<dbReference type="AlphaFoldDB" id="A0A7W7PIQ2"/>
<dbReference type="EMBL" id="JACHJG010000021">
    <property type="protein sequence ID" value="MBB4890568.1"/>
    <property type="molecule type" value="Genomic_DNA"/>
</dbReference>
<evidence type="ECO:0000259" key="1">
    <source>
        <dbReference type="Pfam" id="PF19054"/>
    </source>
</evidence>
<accession>A0A7W7PIQ2</accession>
<proteinExistence type="predicted"/>
<sequence length="74" mass="8105">MGGSLTLLTLPNRREALYTEGIRSGGINEEPEDVAKYSALYDRIQANALSPDTTAELICEVMEEQYPCTPSDPV</sequence>
<feature type="domain" description="DUF5753" evidence="1">
    <location>
        <begin position="1"/>
        <end position="58"/>
    </location>
</feature>
<reference evidence="2 3" key="1">
    <citation type="submission" date="2020-08" db="EMBL/GenBank/DDBJ databases">
        <title>Genomic Encyclopedia of Type Strains, Phase III (KMG-III): the genomes of soil and plant-associated and newly described type strains.</title>
        <authorList>
            <person name="Whitman W."/>
        </authorList>
    </citation>
    <scope>NUCLEOTIDE SEQUENCE [LARGE SCALE GENOMIC DNA]</scope>
    <source>
        <strain evidence="2 3">CECT 3265</strain>
    </source>
</reference>
<organism evidence="2 3">
    <name type="scientific">Streptomyces netropsis</name>
    <name type="common">Streptoverticillium netropsis</name>
    <dbReference type="NCBI Taxonomy" id="55404"/>
    <lineage>
        <taxon>Bacteria</taxon>
        <taxon>Bacillati</taxon>
        <taxon>Actinomycetota</taxon>
        <taxon>Actinomycetes</taxon>
        <taxon>Kitasatosporales</taxon>
        <taxon>Streptomycetaceae</taxon>
        <taxon>Streptomyces</taxon>
    </lineage>
</organism>
<evidence type="ECO:0000313" key="2">
    <source>
        <dbReference type="EMBL" id="MBB4890568.1"/>
    </source>
</evidence>
<dbReference type="Proteomes" id="UP000556436">
    <property type="component" value="Unassembled WGS sequence"/>
</dbReference>
<dbReference type="RefSeq" id="WP_184739861.1">
    <property type="nucleotide sequence ID" value="NZ_BMRW01000022.1"/>
</dbReference>
<evidence type="ECO:0000313" key="3">
    <source>
        <dbReference type="Proteomes" id="UP000556436"/>
    </source>
</evidence>
<gene>
    <name evidence="2" type="ORF">FHS38_006653</name>
</gene>